<evidence type="ECO:0000313" key="2">
    <source>
        <dbReference type="Proteomes" id="UP000681155"/>
    </source>
</evidence>
<name>A0ABX8EQU0_9PSED</name>
<dbReference type="Proteomes" id="UP000681155">
    <property type="component" value="Chromosome"/>
</dbReference>
<gene>
    <name evidence="1" type="ORF">KJF94_18370</name>
</gene>
<protein>
    <submittedName>
        <fullName evidence="1">Uncharacterized protein</fullName>
    </submittedName>
</protein>
<keyword evidence="2" id="KW-1185">Reference proteome</keyword>
<sequence>MKFSMANQPGLLDALRDHLATDQKLIDIEGARSYVSSPRLMDFSVRNFPAEKFAAVGDTFLDKRTMFADSPQKTYGIFLGDWEVMKPQLDLVDAYSHNDTSVINVQVWAFDPCALDEHQTRLAVALSYTRLELYAEPRIIGALNDVLEDVGLFVDCERY</sequence>
<dbReference type="EMBL" id="CP075566">
    <property type="protein sequence ID" value="QVW21852.1"/>
    <property type="molecule type" value="Genomic_DNA"/>
</dbReference>
<dbReference type="RefSeq" id="WP_214377665.1">
    <property type="nucleotide sequence ID" value="NZ_CP075566.1"/>
</dbReference>
<accession>A0ABX8EQU0</accession>
<reference evidence="1 2" key="1">
    <citation type="submission" date="2021-05" db="EMBL/GenBank/DDBJ databases">
        <title>Complete genome of the cytokinin-producing biocontrol strain Pseudomonas fluorescens G20-18.</title>
        <authorList>
            <person name="Nielsen T.K."/>
            <person name="Mekureyaw M.F."/>
            <person name="Hansen L.H."/>
            <person name="Nicolaisen M.H."/>
            <person name="Roitsch T.G."/>
            <person name="Hennessy R.C."/>
        </authorList>
    </citation>
    <scope>NUCLEOTIDE SEQUENCE [LARGE SCALE GENOMIC DNA]</scope>
    <source>
        <strain evidence="1 2">G20-18</strain>
    </source>
</reference>
<proteinExistence type="predicted"/>
<organism evidence="1 2">
    <name type="scientific">Pseudomonas hormoni</name>
    <dbReference type="NCBI Taxonomy" id="3093767"/>
    <lineage>
        <taxon>Bacteria</taxon>
        <taxon>Pseudomonadati</taxon>
        <taxon>Pseudomonadota</taxon>
        <taxon>Gammaproteobacteria</taxon>
        <taxon>Pseudomonadales</taxon>
        <taxon>Pseudomonadaceae</taxon>
        <taxon>Pseudomonas</taxon>
    </lineage>
</organism>
<evidence type="ECO:0000313" key="1">
    <source>
        <dbReference type="EMBL" id="QVW21852.1"/>
    </source>
</evidence>